<dbReference type="InterPro" id="IPR007742">
    <property type="entry name" value="NosD_dom"/>
</dbReference>
<accession>A0ABW3Q7U7</accession>
<dbReference type="Gene3D" id="2.60.120.260">
    <property type="entry name" value="Galactose-binding domain-like"/>
    <property type="match status" value="1"/>
</dbReference>
<dbReference type="SUPFAM" id="SSF51126">
    <property type="entry name" value="Pectin lyase-like"/>
    <property type="match status" value="2"/>
</dbReference>
<dbReference type="PANTHER" id="PTHR36453:SF1">
    <property type="entry name" value="RIGHT HANDED BETA HELIX DOMAIN-CONTAINING PROTEIN"/>
    <property type="match status" value="1"/>
</dbReference>
<dbReference type="InterPro" id="IPR022441">
    <property type="entry name" value="Para_beta_helix_rpt-2"/>
</dbReference>
<evidence type="ECO:0000313" key="3">
    <source>
        <dbReference type="EMBL" id="MFD1140176.1"/>
    </source>
</evidence>
<dbReference type="Proteomes" id="UP001597116">
    <property type="component" value="Unassembled WGS sequence"/>
</dbReference>
<comment type="caution">
    <text evidence="3">The sequence shown here is derived from an EMBL/GenBank/DDBJ whole genome shotgun (WGS) entry which is preliminary data.</text>
</comment>
<evidence type="ECO:0000259" key="2">
    <source>
        <dbReference type="Pfam" id="PF05048"/>
    </source>
</evidence>
<feature type="chain" id="PRO_5047501904" evidence="1">
    <location>
        <begin position="24"/>
        <end position="960"/>
    </location>
</feature>
<evidence type="ECO:0000313" key="4">
    <source>
        <dbReference type="Proteomes" id="UP001597116"/>
    </source>
</evidence>
<dbReference type="Pfam" id="PF05048">
    <property type="entry name" value="NosD"/>
    <property type="match status" value="1"/>
</dbReference>
<dbReference type="InterPro" id="IPR012334">
    <property type="entry name" value="Pectin_lyas_fold"/>
</dbReference>
<dbReference type="PANTHER" id="PTHR36453">
    <property type="entry name" value="SECRETED PROTEIN-RELATED"/>
    <property type="match status" value="1"/>
</dbReference>
<protein>
    <submittedName>
        <fullName evidence="3">Right-handed parallel beta-helix repeat-containing protein</fullName>
    </submittedName>
</protein>
<dbReference type="InterPro" id="IPR011050">
    <property type="entry name" value="Pectin_lyase_fold/virulence"/>
</dbReference>
<dbReference type="NCBIfam" id="TIGR04183">
    <property type="entry name" value="Por_Secre_tail"/>
    <property type="match status" value="1"/>
</dbReference>
<keyword evidence="1" id="KW-0732">Signal</keyword>
<reference evidence="4" key="1">
    <citation type="journal article" date="2019" name="Int. J. Syst. Evol. Microbiol.">
        <title>The Global Catalogue of Microorganisms (GCM) 10K type strain sequencing project: providing services to taxonomists for standard genome sequencing and annotation.</title>
        <authorList>
            <consortium name="The Broad Institute Genomics Platform"/>
            <consortium name="The Broad Institute Genome Sequencing Center for Infectious Disease"/>
            <person name="Wu L."/>
            <person name="Ma J."/>
        </authorList>
    </citation>
    <scope>NUCLEOTIDE SEQUENCE [LARGE SCALE GENOMIC DNA]</scope>
    <source>
        <strain evidence="4">CCUG 55608</strain>
    </source>
</reference>
<proteinExistence type="predicted"/>
<dbReference type="EMBL" id="JBHTLP010000002">
    <property type="protein sequence ID" value="MFD1140176.1"/>
    <property type="molecule type" value="Genomic_DNA"/>
</dbReference>
<dbReference type="SMART" id="SM00710">
    <property type="entry name" value="PbH1"/>
    <property type="match status" value="7"/>
</dbReference>
<gene>
    <name evidence="3" type="ORF">ACFQ4C_03615</name>
</gene>
<dbReference type="Gene3D" id="2.160.20.10">
    <property type="entry name" value="Single-stranded right-handed beta-helix, Pectin lyase-like"/>
    <property type="match status" value="3"/>
</dbReference>
<dbReference type="InterPro" id="IPR006626">
    <property type="entry name" value="PbH1"/>
</dbReference>
<sequence>MKTTFIRLFFFGLFLSCFSSLKAANYYFSSQTGDDSRTSLQAQNQATPWKTLSKLNSFFSHLQPGDAVLFKRGETFYGQIIISKSGSDSLPITIADYGSGHKPIISGFIKLSNWISRGNGIWETAHNDLTNSVNILTINGQVEPMGRYPNADAANKGYLTYESHLGNTRITDNQLNSNQNWTGAEVVIRKNRWILDRGIILQHSGTSLTYSGSSHYQAEDNFGYFIQNHLATLDKSGEWHLNKSTKKITLYLNNGLHPNSLNIKVALINTLIQNSGKNFIKFQNLYLEGADHTVFNLLETHNLSISNCTIKSSTNGILGQNNSSLVIEDSEISDSGNNGIYLTNSTNVVIRTNTINRTGLISGMGMNGDDTYQALIIRGSGNLVEKNKVTNTGYSAIRFEGDYTVLRNNFISNFNLVKDDGGGIYSWNGDSIYPEKGSQVLNNIIINGIGARNGTSDSKASATNGIYMDDNTGSVEVKGNTIAFCNGSGIFLHNANHIDVSNNTVFDNESQLFMLQNSEHKVRNNSIHHNRFFSKHGHQLISKIYSNLNDIKDFSSFDNNYYCRPLDDRYVINTYSNYHLSSGLSIVHTLAKWQSSFILDINSHKTPIQIPSYQIKTLLGDNKFLNGSFTNHINYAYSWSPSGNINLDWSNTGGLNGGCLKTSFNTTINPSVRDRSALITMEVGAVSAAKKYILKFSLRGTNDQRSFQVFLRKRDFPYNDLSPRYQCDMSSIRNEKEFAFPSLTTEANAYLVFQVDQTDGTFFIDNLQLREADLALTNPDDYIRFEYNASDSKKTINLNNTIYVDVENRSYQGYLTLAPWSSIILLKKTASTSAKSVSDLPSSTPTLLNAHERDSSSIVFLQTYPSQARLIALADDAIDKSTLKVTPNPTKEEFEVSFYTPKQTISELTVIDELGRPWHQKILEGTGFQRQKIHIPGAVGRYVVVLRQGSQVYNKKIIIR</sequence>
<organism evidence="3 4">
    <name type="scientific">Larkinella insperata</name>
    <dbReference type="NCBI Taxonomy" id="332158"/>
    <lineage>
        <taxon>Bacteria</taxon>
        <taxon>Pseudomonadati</taxon>
        <taxon>Bacteroidota</taxon>
        <taxon>Cytophagia</taxon>
        <taxon>Cytophagales</taxon>
        <taxon>Spirosomataceae</taxon>
        <taxon>Larkinella</taxon>
    </lineage>
</organism>
<name>A0ABW3Q7U7_9BACT</name>
<evidence type="ECO:0000256" key="1">
    <source>
        <dbReference type="SAM" id="SignalP"/>
    </source>
</evidence>
<feature type="signal peptide" evidence="1">
    <location>
        <begin position="1"/>
        <end position="23"/>
    </location>
</feature>
<dbReference type="RefSeq" id="WP_265989794.1">
    <property type="nucleotide sequence ID" value="NZ_CP110973.1"/>
</dbReference>
<dbReference type="NCBIfam" id="TIGR03804">
    <property type="entry name" value="para_beta_helix"/>
    <property type="match status" value="1"/>
</dbReference>
<keyword evidence="4" id="KW-1185">Reference proteome</keyword>
<dbReference type="InterPro" id="IPR026444">
    <property type="entry name" value="Secre_tail"/>
</dbReference>
<feature type="domain" description="Periplasmic copper-binding protein NosD beta helix" evidence="2">
    <location>
        <begin position="292"/>
        <end position="431"/>
    </location>
</feature>